<dbReference type="AlphaFoldDB" id="A0A1I8BV20"/>
<evidence type="ECO:0000313" key="1">
    <source>
        <dbReference type="Proteomes" id="UP000095281"/>
    </source>
</evidence>
<dbReference type="WBParaSite" id="MhA1_Contig648.frz3.gene16">
    <property type="protein sequence ID" value="MhA1_Contig648.frz3.gene16"/>
    <property type="gene ID" value="MhA1_Contig648.frz3.gene16"/>
</dbReference>
<sequence>MSTLSKNDDSFRYVQKMAKNIEDNEKRFVFVRRQILSFEECMEEGPKKCQSMKLLVTWALKEFAAIDMYKCDPRMLDFWKLMGKYSVNIGMDGVLENVHRLGFFKSTPEFYLMWADYLGSKENREHFDQVVEICEENCQISASKCQELFRPLLQKYFDTDYSEGKTMDFIRLLADKDDVVRPDLTLFQRKKGAPSTSTAPPPAFMITNSATATAKIHKPSIAPQTINTSTLAPPQKNIPDRREEFSVFKDVTTTKAVAPAIRRVSYYPGFDDVTLAGSHGKFSTDMFTSTPRRSVMPTDFESLLEDFVEGNQSFDPPEQEEKREEVGLFGCQKSGIGGEVGGGKLKKRLSFADEKQRGKE</sequence>
<accession>A0A1I8BV20</accession>
<keyword evidence="1" id="KW-1185">Reference proteome</keyword>
<protein>
    <submittedName>
        <fullName evidence="2">BUB1 N-terminal domain-containing protein</fullName>
    </submittedName>
</protein>
<evidence type="ECO:0000313" key="2">
    <source>
        <dbReference type="WBParaSite" id="MhA1_Contig648.frz3.gene16"/>
    </source>
</evidence>
<reference evidence="2" key="1">
    <citation type="submission" date="2016-11" db="UniProtKB">
        <authorList>
            <consortium name="WormBaseParasite"/>
        </authorList>
    </citation>
    <scope>IDENTIFICATION</scope>
</reference>
<proteinExistence type="predicted"/>
<organism evidence="1 2">
    <name type="scientific">Meloidogyne hapla</name>
    <name type="common">Root-knot nematode worm</name>
    <dbReference type="NCBI Taxonomy" id="6305"/>
    <lineage>
        <taxon>Eukaryota</taxon>
        <taxon>Metazoa</taxon>
        <taxon>Ecdysozoa</taxon>
        <taxon>Nematoda</taxon>
        <taxon>Chromadorea</taxon>
        <taxon>Rhabditida</taxon>
        <taxon>Tylenchina</taxon>
        <taxon>Tylenchomorpha</taxon>
        <taxon>Tylenchoidea</taxon>
        <taxon>Meloidogynidae</taxon>
        <taxon>Meloidogyninae</taxon>
        <taxon>Meloidogyne</taxon>
    </lineage>
</organism>
<dbReference type="Proteomes" id="UP000095281">
    <property type="component" value="Unplaced"/>
</dbReference>
<name>A0A1I8BV20_MELHA</name>
<dbReference type="Gene3D" id="1.25.40.430">
    <property type="match status" value="1"/>
</dbReference>